<dbReference type="EMBL" id="CAIIXF020000001">
    <property type="protein sequence ID" value="CAH1772709.1"/>
    <property type="molecule type" value="Genomic_DNA"/>
</dbReference>
<evidence type="ECO:0000256" key="6">
    <source>
        <dbReference type="PIRSR" id="PIRSR602129-50"/>
    </source>
</evidence>
<comment type="cofactor">
    <cofactor evidence="1 6 7">
        <name>pyridoxal 5'-phosphate</name>
        <dbReference type="ChEBI" id="CHEBI:597326"/>
    </cofactor>
</comment>
<feature type="modified residue" description="N6-(pyridoxal phosphate)lysine" evidence="6">
    <location>
        <position position="350"/>
    </location>
</feature>
<dbReference type="PROSITE" id="PS00392">
    <property type="entry name" value="DDC_GAD_HDC_YDC"/>
    <property type="match status" value="1"/>
</dbReference>
<dbReference type="GO" id="GO:0030170">
    <property type="term" value="F:pyridoxal phosphate binding"/>
    <property type="evidence" value="ECO:0007669"/>
    <property type="project" value="InterPro"/>
</dbReference>
<dbReference type="InterPro" id="IPR021115">
    <property type="entry name" value="Pyridoxal-P_BS"/>
</dbReference>
<dbReference type="PANTHER" id="PTHR45677">
    <property type="entry name" value="GLUTAMATE DECARBOXYLASE-RELATED"/>
    <property type="match status" value="1"/>
</dbReference>
<evidence type="ECO:0000256" key="3">
    <source>
        <dbReference type="ARBA" id="ARBA00022793"/>
    </source>
</evidence>
<dbReference type="Gene3D" id="3.90.1150.170">
    <property type="match status" value="1"/>
</dbReference>
<keyword evidence="3" id="KW-0210">Decarboxylase</keyword>
<reference evidence="8" key="1">
    <citation type="submission" date="2022-03" db="EMBL/GenBank/DDBJ databases">
        <authorList>
            <person name="Martin C."/>
        </authorList>
    </citation>
    <scope>NUCLEOTIDE SEQUENCE</scope>
</reference>
<name>A0A8J1Y9Z4_OWEFU</name>
<proteinExistence type="inferred from homology"/>
<comment type="similarity">
    <text evidence="2 7">Belongs to the group II decarboxylase family.</text>
</comment>
<dbReference type="Gene3D" id="3.40.640.10">
    <property type="entry name" value="Type I PLP-dependent aspartate aminotransferase-like (Major domain)"/>
    <property type="match status" value="1"/>
</dbReference>
<sequence length="540" mass="60537">MALIGWNSVRGIAKHLSRNRSAVCSTCITCKPALQSKLQSVYILQTASMSGSTNDTLYTKEVKGFLDDLYKLVMDEAMVKGTDRAEKVVDFKHPEELKALLGLSIGETGATNEELLEACRKAIKYSVHTGHPLFINQLYCGGDPYGIAGSWVVEALNTNQHTYEVAPAFILTEAFIVEKMKSFVGYKGGDGIFSPGGSLANMFGIHLARFSHEESLNSTGLFNSKRLMLFTSDEAHYSTSKGSSFMGFGRDSVVSIKTDSQGRMMASDLEEKVNECIAKDCIPLCVVATCGTTVLGAYDDLNAIADVCEKHKMWMHIDAAWGGSALLSKTHRSLMSGVERSDSILWNAHKMMNAQVQCSMFLVKEKGLLERCNCGNATYLFQQDKFYDVSYDTGDKTVQCGRKAEAFKLYLMWKAKGDKGFEMQIDKAFDNARYLTEKVRATEGFRPVLPEFQCTNISFWYIPPSLRGQEETPEWWDKISKVAPKIKERMVMKGNMMIGYQPLKYRNMVNFFRVIIQSPALNYKDMDFIVEEIDRLGQDL</sequence>
<dbReference type="Pfam" id="PF00282">
    <property type="entry name" value="Pyridoxal_deC"/>
    <property type="match status" value="1"/>
</dbReference>
<evidence type="ECO:0000313" key="9">
    <source>
        <dbReference type="Proteomes" id="UP000749559"/>
    </source>
</evidence>
<dbReference type="InterPro" id="IPR002129">
    <property type="entry name" value="PyrdxlP-dep_de-COase"/>
</dbReference>
<dbReference type="SUPFAM" id="SSF53383">
    <property type="entry name" value="PLP-dependent transferases"/>
    <property type="match status" value="1"/>
</dbReference>
<protein>
    <submittedName>
        <fullName evidence="8">Uncharacterized protein</fullName>
    </submittedName>
</protein>
<keyword evidence="9" id="KW-1185">Reference proteome</keyword>
<dbReference type="InterPro" id="IPR015424">
    <property type="entry name" value="PyrdxlP-dep_Trfase"/>
</dbReference>
<evidence type="ECO:0000256" key="5">
    <source>
        <dbReference type="ARBA" id="ARBA00023239"/>
    </source>
</evidence>
<evidence type="ECO:0000256" key="7">
    <source>
        <dbReference type="RuleBase" id="RU000382"/>
    </source>
</evidence>
<dbReference type="GO" id="GO:0005737">
    <property type="term" value="C:cytoplasm"/>
    <property type="evidence" value="ECO:0007669"/>
    <property type="project" value="TreeGrafter"/>
</dbReference>
<keyword evidence="5 7" id="KW-0456">Lyase</keyword>
<dbReference type="AlphaFoldDB" id="A0A8J1Y9Z4"/>
<dbReference type="Proteomes" id="UP000749559">
    <property type="component" value="Unassembled WGS sequence"/>
</dbReference>
<comment type="caution">
    <text evidence="8">The sequence shown here is derived from an EMBL/GenBank/DDBJ whole genome shotgun (WGS) entry which is preliminary data.</text>
</comment>
<accession>A0A8J1Y9Z4</accession>
<dbReference type="InterPro" id="IPR015421">
    <property type="entry name" value="PyrdxlP-dep_Trfase_major"/>
</dbReference>
<gene>
    <name evidence="8" type="ORF">OFUS_LOCUS427</name>
</gene>
<dbReference type="PANTHER" id="PTHR45677:SF8">
    <property type="entry name" value="CYSTEINE SULFINIC ACID DECARBOXYLASE"/>
    <property type="match status" value="1"/>
</dbReference>
<evidence type="ECO:0000256" key="4">
    <source>
        <dbReference type="ARBA" id="ARBA00022898"/>
    </source>
</evidence>
<evidence type="ECO:0000256" key="2">
    <source>
        <dbReference type="ARBA" id="ARBA00009533"/>
    </source>
</evidence>
<evidence type="ECO:0000313" key="8">
    <source>
        <dbReference type="EMBL" id="CAH1772709.1"/>
    </source>
</evidence>
<evidence type="ECO:0000256" key="1">
    <source>
        <dbReference type="ARBA" id="ARBA00001933"/>
    </source>
</evidence>
<dbReference type="GO" id="GO:0016831">
    <property type="term" value="F:carboxy-lyase activity"/>
    <property type="evidence" value="ECO:0007669"/>
    <property type="project" value="UniProtKB-KW"/>
</dbReference>
<dbReference type="OrthoDB" id="392571at2759"/>
<organism evidence="8 9">
    <name type="scientific">Owenia fusiformis</name>
    <name type="common">Polychaete worm</name>
    <dbReference type="NCBI Taxonomy" id="6347"/>
    <lineage>
        <taxon>Eukaryota</taxon>
        <taxon>Metazoa</taxon>
        <taxon>Spiralia</taxon>
        <taxon>Lophotrochozoa</taxon>
        <taxon>Annelida</taxon>
        <taxon>Polychaeta</taxon>
        <taxon>Sedentaria</taxon>
        <taxon>Canalipalpata</taxon>
        <taxon>Sabellida</taxon>
        <taxon>Oweniida</taxon>
        <taxon>Oweniidae</taxon>
        <taxon>Owenia</taxon>
    </lineage>
</organism>
<dbReference type="GO" id="GO:0019752">
    <property type="term" value="P:carboxylic acid metabolic process"/>
    <property type="evidence" value="ECO:0007669"/>
    <property type="project" value="InterPro"/>
</dbReference>
<keyword evidence="4 6" id="KW-0663">Pyridoxal phosphate</keyword>